<dbReference type="SUPFAM" id="SSF49464">
    <property type="entry name" value="Carboxypeptidase regulatory domain-like"/>
    <property type="match status" value="1"/>
</dbReference>
<organism evidence="1 2">
    <name type="scientific">Bizionia arctica</name>
    <dbReference type="NCBI Taxonomy" id="1495645"/>
    <lineage>
        <taxon>Bacteria</taxon>
        <taxon>Pseudomonadati</taxon>
        <taxon>Bacteroidota</taxon>
        <taxon>Flavobacteriia</taxon>
        <taxon>Flavobacteriales</taxon>
        <taxon>Flavobacteriaceae</taxon>
        <taxon>Bizionia</taxon>
    </lineage>
</organism>
<dbReference type="Proteomes" id="UP000625976">
    <property type="component" value="Unassembled WGS sequence"/>
</dbReference>
<dbReference type="EMBL" id="BMFQ01000001">
    <property type="protein sequence ID" value="GGG40324.1"/>
    <property type="molecule type" value="Genomic_DNA"/>
</dbReference>
<comment type="caution">
    <text evidence="1">The sequence shown here is derived from an EMBL/GenBank/DDBJ whole genome shotgun (WGS) entry which is preliminary data.</text>
</comment>
<evidence type="ECO:0000313" key="2">
    <source>
        <dbReference type="Proteomes" id="UP000625976"/>
    </source>
</evidence>
<evidence type="ECO:0008006" key="3">
    <source>
        <dbReference type="Google" id="ProtNLM"/>
    </source>
</evidence>
<reference evidence="1" key="1">
    <citation type="journal article" date="2014" name="Int. J. Syst. Evol. Microbiol.">
        <title>Complete genome sequence of Corynebacterium casei LMG S-19264T (=DSM 44701T), isolated from a smear-ripened cheese.</title>
        <authorList>
            <consortium name="US DOE Joint Genome Institute (JGI-PGF)"/>
            <person name="Walter F."/>
            <person name="Albersmeier A."/>
            <person name="Kalinowski J."/>
            <person name="Ruckert C."/>
        </authorList>
    </citation>
    <scope>NUCLEOTIDE SEQUENCE</scope>
    <source>
        <strain evidence="1">CGMCC 1.12751</strain>
    </source>
</reference>
<evidence type="ECO:0000313" key="1">
    <source>
        <dbReference type="EMBL" id="GGG40324.1"/>
    </source>
</evidence>
<name>A0A917LLM7_9FLAO</name>
<keyword evidence="2" id="KW-1185">Reference proteome</keyword>
<dbReference type="AlphaFoldDB" id="A0A917LLM7"/>
<proteinExistence type="predicted"/>
<accession>A0A917LLM7</accession>
<sequence length="118" mass="13121">MIALLVSNPIYAQTDKASTNEEITVKGVVKDEFSQPLEANITLKGTTVGTSTDKDGTFTFPKELKKNDILIFTHLGFNTTEIKINEKHTFLEVTMGTEVVEMLGAPEVDKPYKSKRNK</sequence>
<gene>
    <name evidence="1" type="ORF">GCM10010976_09910</name>
</gene>
<dbReference type="InterPro" id="IPR008969">
    <property type="entry name" value="CarboxyPept-like_regulatory"/>
</dbReference>
<protein>
    <recommendedName>
        <fullName evidence="3">Carboxypeptidase-like regulatory domain-containing protein</fullName>
    </recommendedName>
</protein>
<dbReference type="Gene3D" id="2.60.40.1120">
    <property type="entry name" value="Carboxypeptidase-like, regulatory domain"/>
    <property type="match status" value="1"/>
</dbReference>
<reference evidence="1" key="2">
    <citation type="submission" date="2020-09" db="EMBL/GenBank/DDBJ databases">
        <authorList>
            <person name="Sun Q."/>
            <person name="Zhou Y."/>
        </authorList>
    </citation>
    <scope>NUCLEOTIDE SEQUENCE</scope>
    <source>
        <strain evidence="1">CGMCC 1.12751</strain>
    </source>
</reference>
<dbReference type="Pfam" id="PF13715">
    <property type="entry name" value="CarbopepD_reg_2"/>
    <property type="match status" value="1"/>
</dbReference>